<evidence type="ECO:0000313" key="3">
    <source>
        <dbReference type="Proteomes" id="UP000192578"/>
    </source>
</evidence>
<keyword evidence="1" id="KW-0732">Signal</keyword>
<evidence type="ECO:0000313" key="2">
    <source>
        <dbReference type="EMBL" id="OQV13722.1"/>
    </source>
</evidence>
<proteinExistence type="predicted"/>
<gene>
    <name evidence="2" type="ORF">BV898_12038</name>
</gene>
<dbReference type="Proteomes" id="UP000192578">
    <property type="component" value="Unassembled WGS sequence"/>
</dbReference>
<comment type="caution">
    <text evidence="2">The sequence shown here is derived from an EMBL/GenBank/DDBJ whole genome shotgun (WGS) entry which is preliminary data.</text>
</comment>
<name>A0A1W0WEW3_HYPEX</name>
<organism evidence="2 3">
    <name type="scientific">Hypsibius exemplaris</name>
    <name type="common">Freshwater tardigrade</name>
    <dbReference type="NCBI Taxonomy" id="2072580"/>
    <lineage>
        <taxon>Eukaryota</taxon>
        <taxon>Metazoa</taxon>
        <taxon>Ecdysozoa</taxon>
        <taxon>Tardigrada</taxon>
        <taxon>Eutardigrada</taxon>
        <taxon>Parachela</taxon>
        <taxon>Hypsibioidea</taxon>
        <taxon>Hypsibiidae</taxon>
        <taxon>Hypsibius</taxon>
    </lineage>
</organism>
<sequence>MKSKGSLPLAIFAGLLLVCVHSVVADQIVLMGAPSDGADFTPINTKDRVFFNNQKNRVSKYDNKFDRGFTQVGVNTGDLTSFNSDSAAPFFIVANVDPAEASDKVEDGSSGLQERRLGFRSGRRGRLGRFRRFFGRGRRFGCFGRRRFNRFCNDLFIDEFDPLDLDFDDSVASSSKNDIGQIGINNGGITEYNYDPDVHADIGQIGINNGRITEYNYKRYLRDIGTILVNGQRGHIKEYNYDGDIDQIGINNGHIKEYNYRRRA</sequence>
<accession>A0A1W0WEW3</accession>
<evidence type="ECO:0000256" key="1">
    <source>
        <dbReference type="SAM" id="SignalP"/>
    </source>
</evidence>
<dbReference type="EMBL" id="MTYJ01000117">
    <property type="protein sequence ID" value="OQV13722.1"/>
    <property type="molecule type" value="Genomic_DNA"/>
</dbReference>
<feature type="signal peptide" evidence="1">
    <location>
        <begin position="1"/>
        <end position="25"/>
    </location>
</feature>
<feature type="chain" id="PRO_5012190308" evidence="1">
    <location>
        <begin position="26"/>
        <end position="264"/>
    </location>
</feature>
<protein>
    <submittedName>
        <fullName evidence="2">Uncharacterized protein</fullName>
    </submittedName>
</protein>
<dbReference type="AlphaFoldDB" id="A0A1W0WEW3"/>
<reference evidence="3" key="1">
    <citation type="submission" date="2017-01" db="EMBL/GenBank/DDBJ databases">
        <title>Comparative genomics of anhydrobiosis in the tardigrade Hypsibius dujardini.</title>
        <authorList>
            <person name="Yoshida Y."/>
            <person name="Koutsovoulos G."/>
            <person name="Laetsch D."/>
            <person name="Stevens L."/>
            <person name="Kumar S."/>
            <person name="Horikawa D."/>
            <person name="Ishino K."/>
            <person name="Komine S."/>
            <person name="Tomita M."/>
            <person name="Blaxter M."/>
            <person name="Arakawa K."/>
        </authorList>
    </citation>
    <scope>NUCLEOTIDE SEQUENCE [LARGE SCALE GENOMIC DNA]</scope>
    <source>
        <strain evidence="3">Z151</strain>
    </source>
</reference>
<keyword evidence="3" id="KW-1185">Reference proteome</keyword>